<feature type="binding site" evidence="13">
    <location>
        <position position="67"/>
    </location>
    <ligand>
        <name>Mg(2+)</name>
        <dbReference type="ChEBI" id="CHEBI:18420"/>
    </ligand>
</feature>
<feature type="binding site" evidence="13">
    <location>
        <begin position="144"/>
        <end position="147"/>
    </location>
    <ligand>
        <name>ITP</name>
        <dbReference type="ChEBI" id="CHEBI:61402"/>
    </ligand>
</feature>
<feature type="binding site" evidence="13">
    <location>
        <begin position="172"/>
        <end position="173"/>
    </location>
    <ligand>
        <name>ITP</name>
        <dbReference type="ChEBI" id="CHEBI:61402"/>
    </ligand>
</feature>
<comment type="cofactor">
    <cofactor evidence="13">
        <name>Mg(2+)</name>
        <dbReference type="ChEBI" id="CHEBI:18420"/>
    </cofactor>
    <cofactor evidence="13">
        <name>Mn(2+)</name>
        <dbReference type="ChEBI" id="CHEBI:29035"/>
    </cofactor>
    <text evidence="13">Binds 1 divalent metal cation per subunit; can use either Mg(2+) or Mn(2+).</text>
</comment>
<comment type="similarity">
    <text evidence="2 13">Belongs to the HAM1 NTPase family.</text>
</comment>
<evidence type="ECO:0000256" key="11">
    <source>
        <dbReference type="ARBA" id="ARBA00093255"/>
    </source>
</evidence>
<dbReference type="GO" id="GO:0036222">
    <property type="term" value="F:XTP diphosphatase activity"/>
    <property type="evidence" value="ECO:0007669"/>
    <property type="project" value="UniProtKB-UniRule"/>
</dbReference>
<dbReference type="SUPFAM" id="SSF52972">
    <property type="entry name" value="ITPase-like"/>
    <property type="match status" value="1"/>
</dbReference>
<dbReference type="InterPro" id="IPR029001">
    <property type="entry name" value="ITPase-like_fam"/>
</dbReference>
<feature type="binding site" evidence="13">
    <location>
        <position position="39"/>
    </location>
    <ligand>
        <name>Mg(2+)</name>
        <dbReference type="ChEBI" id="CHEBI:18420"/>
    </ligand>
</feature>
<evidence type="ECO:0000313" key="16">
    <source>
        <dbReference type="WBParaSite" id="SBAD_0000410601-mRNA-1"/>
    </source>
</evidence>
<feature type="binding site" evidence="13">
    <location>
        <position position="167"/>
    </location>
    <ligand>
        <name>ITP</name>
        <dbReference type="ChEBI" id="CHEBI:61402"/>
    </ligand>
</feature>
<comment type="catalytic activity">
    <reaction evidence="11">
        <text>dITP + H2O = dIMP + diphosphate + H(+)</text>
        <dbReference type="Rhea" id="RHEA:28342"/>
        <dbReference type="ChEBI" id="CHEBI:15377"/>
        <dbReference type="ChEBI" id="CHEBI:15378"/>
        <dbReference type="ChEBI" id="CHEBI:33019"/>
        <dbReference type="ChEBI" id="CHEBI:61194"/>
        <dbReference type="ChEBI" id="CHEBI:61382"/>
        <dbReference type="EC" id="3.6.1.66"/>
    </reaction>
    <physiologicalReaction direction="left-to-right" evidence="11">
        <dbReference type="Rhea" id="RHEA:28343"/>
    </physiologicalReaction>
</comment>
<gene>
    <name evidence="14" type="ORF">SBAD_LOCUS3930</name>
</gene>
<dbReference type="PANTHER" id="PTHR11067">
    <property type="entry name" value="INOSINE TRIPHOSPHATE PYROPHOSPHATASE/HAM1 PROTEIN"/>
    <property type="match status" value="1"/>
</dbReference>
<dbReference type="AlphaFoldDB" id="A0A183IJY4"/>
<dbReference type="Pfam" id="PF01725">
    <property type="entry name" value="Ham1p_like"/>
    <property type="match status" value="1"/>
</dbReference>
<evidence type="ECO:0000256" key="7">
    <source>
        <dbReference type="ARBA" id="ARBA00022842"/>
    </source>
</evidence>
<dbReference type="EMBL" id="UZAM01008027">
    <property type="protein sequence ID" value="VDP02816.1"/>
    <property type="molecule type" value="Genomic_DNA"/>
</dbReference>
<dbReference type="PANTHER" id="PTHR11067:SF9">
    <property type="entry name" value="INOSINE TRIPHOSPHATE PYROPHOSPHATASE"/>
    <property type="match status" value="1"/>
</dbReference>
<comment type="catalytic activity">
    <reaction evidence="10">
        <text>ITP + H2O = IMP + diphosphate + H(+)</text>
        <dbReference type="Rhea" id="RHEA:29399"/>
        <dbReference type="ChEBI" id="CHEBI:15377"/>
        <dbReference type="ChEBI" id="CHEBI:15378"/>
        <dbReference type="ChEBI" id="CHEBI:33019"/>
        <dbReference type="ChEBI" id="CHEBI:58053"/>
        <dbReference type="ChEBI" id="CHEBI:61402"/>
        <dbReference type="EC" id="3.6.1.66"/>
    </reaction>
    <physiologicalReaction direction="left-to-right" evidence="10">
        <dbReference type="Rhea" id="RHEA:29400"/>
    </physiologicalReaction>
</comment>
<keyword evidence="5 13" id="KW-0547">Nucleotide-binding</keyword>
<dbReference type="InterPro" id="IPR027502">
    <property type="entry name" value="ITPase"/>
</dbReference>
<keyword evidence="8 13" id="KW-0546">Nucleotide metabolism</keyword>
<comment type="function">
    <text evidence="13">Pyrophosphatase that hydrolyzes non-canonical purine nucleotides such as inosine triphosphate (ITP), deoxyinosine triphosphate (dITP) or xanthosine 5'-triphosphate (XTP) to their respective monophosphate derivatives. The enzyme does not distinguish between the deoxy- and ribose forms. Probably excludes non-canonical purines from RNA and DNA precursor pools, thus preventing their incorporation into RNA and DNA and avoiding chromosomal lesions.</text>
</comment>
<dbReference type="Proteomes" id="UP000270296">
    <property type="component" value="Unassembled WGS sequence"/>
</dbReference>
<evidence type="ECO:0000256" key="8">
    <source>
        <dbReference type="ARBA" id="ARBA00023080"/>
    </source>
</evidence>
<keyword evidence="13" id="KW-0464">Manganese</keyword>
<comment type="function">
    <text evidence="9">Pyrophosphatase that hydrolyzes the non-canonical purine nucleotides inosine triphosphate (ITP), deoxyinosine triphosphate (dITP) as well as 2'-deoxy-N-6-hydroxylaminopurine triphosphate (dHAPTP) and xanthosine 5'-triphosphate (XTP) to their respective monophosphate derivatives. The enzyme does not distinguish between the deoxy- and ribose forms. Probably excludes non-canonical purines from RNA and DNA precursor pools, thus preventing their incorporation into RNA and DNA and avoiding chromosomal lesions.</text>
</comment>
<dbReference type="FunFam" id="3.90.950.10:FF:000003">
    <property type="entry name" value="Inosine triphosphate pyrophosphatase"/>
    <property type="match status" value="1"/>
</dbReference>
<dbReference type="EC" id="3.6.1.66" evidence="13"/>
<comment type="subcellular location">
    <subcellularLocation>
        <location evidence="1 13">Cytoplasm</location>
    </subcellularLocation>
</comment>
<protein>
    <recommendedName>
        <fullName evidence="13">Inosine triphosphate pyrophosphatase</fullName>
        <shortName evidence="13">ITPase</shortName>
        <shortName evidence="13">Inosine triphosphatase</shortName>
        <ecNumber evidence="13">3.6.1.66</ecNumber>
    </recommendedName>
    <alternativeName>
        <fullName evidence="13">Non-canonical purine NTP pyrophosphatase</fullName>
    </alternativeName>
    <alternativeName>
        <fullName evidence="13">Non-standard purine NTP pyrophosphatase</fullName>
    </alternativeName>
    <alternativeName>
        <fullName evidence="13">Nucleoside-triphosphate diphosphatase</fullName>
    </alternativeName>
    <alternativeName>
        <fullName evidence="13">Nucleoside-triphosphate pyrophosphatase</fullName>
        <shortName evidence="13">NTPase</shortName>
    </alternativeName>
    <alternativeName>
        <fullName evidence="13">XTP/dITP diphosphatase</fullName>
    </alternativeName>
</protein>
<evidence type="ECO:0000256" key="9">
    <source>
        <dbReference type="ARBA" id="ARBA00054940"/>
    </source>
</evidence>
<dbReference type="HAMAP" id="MF_03148">
    <property type="entry name" value="HAM1_NTPase"/>
    <property type="match status" value="1"/>
</dbReference>
<evidence type="ECO:0000313" key="15">
    <source>
        <dbReference type="Proteomes" id="UP000270296"/>
    </source>
</evidence>
<keyword evidence="7 13" id="KW-0460">Magnesium</keyword>
<comment type="subunit">
    <text evidence="13">Homodimer.</text>
</comment>
<reference evidence="16" key="1">
    <citation type="submission" date="2016-06" db="UniProtKB">
        <authorList>
            <consortium name="WormBaseParasite"/>
        </authorList>
    </citation>
    <scope>IDENTIFICATION</scope>
</reference>
<dbReference type="Gene3D" id="3.90.950.10">
    <property type="match status" value="1"/>
</dbReference>
<evidence type="ECO:0000256" key="2">
    <source>
        <dbReference type="ARBA" id="ARBA00008023"/>
    </source>
</evidence>
<dbReference type="GO" id="GO:0000166">
    <property type="term" value="F:nucleotide binding"/>
    <property type="evidence" value="ECO:0007669"/>
    <property type="project" value="UniProtKB-KW"/>
</dbReference>
<keyword evidence="6 13" id="KW-0378">Hydrolase</keyword>
<proteinExistence type="inferred from homology"/>
<feature type="binding site" evidence="13">
    <location>
        <position position="51"/>
    </location>
    <ligand>
        <name>ITP</name>
        <dbReference type="ChEBI" id="CHEBI:61402"/>
    </ligand>
</feature>
<evidence type="ECO:0000256" key="12">
    <source>
        <dbReference type="ARBA" id="ARBA00093271"/>
    </source>
</evidence>
<dbReference type="GO" id="GO:0005737">
    <property type="term" value="C:cytoplasm"/>
    <property type="evidence" value="ECO:0007669"/>
    <property type="project" value="UniProtKB-SubCell"/>
</dbReference>
<dbReference type="WBParaSite" id="SBAD_0000410601-mRNA-1">
    <property type="protein sequence ID" value="SBAD_0000410601-mRNA-1"/>
    <property type="gene ID" value="SBAD_0000410601"/>
</dbReference>
<keyword evidence="3 13" id="KW-0963">Cytoplasm</keyword>
<evidence type="ECO:0000256" key="1">
    <source>
        <dbReference type="ARBA" id="ARBA00004496"/>
    </source>
</evidence>
<dbReference type="InterPro" id="IPR002637">
    <property type="entry name" value="RdgB/HAM1"/>
</dbReference>
<evidence type="ECO:0000256" key="3">
    <source>
        <dbReference type="ARBA" id="ARBA00022490"/>
    </source>
</evidence>
<dbReference type="GO" id="GO:0009204">
    <property type="term" value="P:deoxyribonucleoside triphosphate catabolic process"/>
    <property type="evidence" value="ECO:0007669"/>
    <property type="project" value="UniProtKB-UniRule"/>
</dbReference>
<evidence type="ECO:0000256" key="13">
    <source>
        <dbReference type="HAMAP-Rule" id="MF_03148"/>
    </source>
</evidence>
<dbReference type="GO" id="GO:0035870">
    <property type="term" value="F:dITP diphosphatase activity"/>
    <property type="evidence" value="ECO:0007669"/>
    <property type="project" value="UniProtKB-UniRule"/>
</dbReference>
<organism evidence="16">
    <name type="scientific">Soboliphyme baturini</name>
    <dbReference type="NCBI Taxonomy" id="241478"/>
    <lineage>
        <taxon>Eukaryota</taxon>
        <taxon>Metazoa</taxon>
        <taxon>Ecdysozoa</taxon>
        <taxon>Nematoda</taxon>
        <taxon>Enoplea</taxon>
        <taxon>Dorylaimia</taxon>
        <taxon>Dioctophymatida</taxon>
        <taxon>Dioctophymatoidea</taxon>
        <taxon>Soboliphymatidae</taxon>
        <taxon>Soboliphyme</taxon>
    </lineage>
</organism>
<evidence type="ECO:0000313" key="14">
    <source>
        <dbReference type="EMBL" id="VDP02816.1"/>
    </source>
</evidence>
<keyword evidence="15" id="KW-1185">Reference proteome</keyword>
<dbReference type="OrthoDB" id="6288734at2759"/>
<dbReference type="GO" id="GO:0046872">
    <property type="term" value="F:metal ion binding"/>
    <property type="evidence" value="ECO:0007669"/>
    <property type="project" value="UniProtKB-KW"/>
</dbReference>
<comment type="catalytic activity">
    <reaction evidence="13">
        <text>XTP + H2O = XMP + diphosphate + H(+)</text>
        <dbReference type="Rhea" id="RHEA:28610"/>
        <dbReference type="ChEBI" id="CHEBI:15377"/>
        <dbReference type="ChEBI" id="CHEBI:15378"/>
        <dbReference type="ChEBI" id="CHEBI:33019"/>
        <dbReference type="ChEBI" id="CHEBI:57464"/>
        <dbReference type="ChEBI" id="CHEBI:61314"/>
        <dbReference type="EC" id="3.6.1.66"/>
    </reaction>
</comment>
<evidence type="ECO:0000256" key="6">
    <source>
        <dbReference type="ARBA" id="ARBA00022801"/>
    </source>
</evidence>
<dbReference type="GO" id="GO:0036220">
    <property type="term" value="F:ITP diphosphatase activity"/>
    <property type="evidence" value="ECO:0007669"/>
    <property type="project" value="UniProtKB-UniRule"/>
</dbReference>
<sequence length="187" mass="21204">MSGGRILTFVTSNENKLREVKRVLSPAWEVTSANIELPEYQGEPSQITVEKCKMAAEILKRPLIVEDTCLCFNAFGGLPGPYIKWFLQKLGTQGLYNLLNFWEDKSAYALCTFAYYDGNDMQNIQVFQGRTDGKIVAPRGPAYFGWDPCFEPNGWSHTFAEMGPEKKVLISHRTRALEKLRSALLQE</sequence>
<keyword evidence="4 13" id="KW-0479">Metal-binding</keyword>
<dbReference type="GO" id="GO:0009117">
    <property type="term" value="P:nucleotide metabolic process"/>
    <property type="evidence" value="ECO:0007669"/>
    <property type="project" value="UniProtKB-KW"/>
</dbReference>
<dbReference type="CDD" id="cd00515">
    <property type="entry name" value="HAM1"/>
    <property type="match status" value="1"/>
</dbReference>
<evidence type="ECO:0000256" key="10">
    <source>
        <dbReference type="ARBA" id="ARBA00093218"/>
    </source>
</evidence>
<name>A0A183IJY4_9BILA</name>
<evidence type="ECO:0000256" key="4">
    <source>
        <dbReference type="ARBA" id="ARBA00022723"/>
    </source>
</evidence>
<evidence type="ECO:0000256" key="5">
    <source>
        <dbReference type="ARBA" id="ARBA00022741"/>
    </source>
</evidence>
<reference evidence="14 15" key="2">
    <citation type="submission" date="2018-11" db="EMBL/GenBank/DDBJ databases">
        <authorList>
            <consortium name="Pathogen Informatics"/>
        </authorList>
    </citation>
    <scope>NUCLEOTIDE SEQUENCE [LARGE SCALE GENOMIC DNA]</scope>
</reference>
<feature type="binding site" evidence="13">
    <location>
        <begin position="67"/>
        <end position="68"/>
    </location>
    <ligand>
        <name>ITP</name>
        <dbReference type="ChEBI" id="CHEBI:61402"/>
    </ligand>
</feature>
<accession>A0A183IJY4</accession>
<comment type="catalytic activity">
    <reaction evidence="12">
        <text>N(6)-hydroxy-dATP + H2O = N(6)-hydroxy-dAMP + diphosphate + H(+)</text>
        <dbReference type="Rhea" id="RHEA:83971"/>
        <dbReference type="ChEBI" id="CHEBI:15377"/>
        <dbReference type="ChEBI" id="CHEBI:15378"/>
        <dbReference type="ChEBI" id="CHEBI:33019"/>
        <dbReference type="ChEBI" id="CHEBI:233529"/>
        <dbReference type="ChEBI" id="CHEBI:233530"/>
    </reaction>
    <physiologicalReaction direction="left-to-right" evidence="12">
        <dbReference type="Rhea" id="RHEA:83972"/>
    </physiologicalReaction>
</comment>
<feature type="binding site" evidence="13">
    <location>
        <begin position="11"/>
        <end position="16"/>
    </location>
    <ligand>
        <name>ITP</name>
        <dbReference type="ChEBI" id="CHEBI:61402"/>
    </ligand>
</feature>